<sequence>MADLSPVTSGTATPLKPSSPVSQDFPAPSPQTQPSQTTVQPEDAEKKAGAPPAYTAFSPWRKRFILTVVTVAGCFGPLAGNIYLPALPVLEKEFHASATAINVSVSVFMLTFAIGPLFWSSFADWKGRRPLYIISMAIYIGANILLAAIPANYGALVFLRIVQAFGSAAVVSMGAGTVADVIEPKKRASAMAVFLIGPQLGPVLGPVLGGALTVASWRCIFGFLAISGFLLWLVIVFSLPETLRARVGNGNLYSDSAVLFFPPRLSSPLAPEPQRGPAPPKPTLIGYWRLFAYAPIGIVTFNTAMLYSTYFAIAVQLPTELSRRYRWSPAGVGAGFLAVGVAMIAGSLVGGRVSDWKRARALRASADNHVDPEHRLSDQIWGVLVCAAGCLAYGWLVDRSVHPAAVLAATFLTGFGMNWVFVATTAFLTECVAQQAAGAFALGNMLRNPAAAVAALVVPSLVSGMGSGWCFTGLALLDLVLVGSAVIVLRLKSPGWRAARKARMAAAAAATQGGPK</sequence>
<dbReference type="PANTHER" id="PTHR23502:SF21">
    <property type="entry name" value="DITYROSINE TRANSPORTER 1"/>
    <property type="match status" value="1"/>
</dbReference>
<feature type="compositionally biased region" description="Low complexity" evidence="6">
    <location>
        <begin position="30"/>
        <end position="41"/>
    </location>
</feature>
<evidence type="ECO:0000256" key="5">
    <source>
        <dbReference type="ARBA" id="ARBA00023136"/>
    </source>
</evidence>
<dbReference type="SUPFAM" id="SSF103473">
    <property type="entry name" value="MFS general substrate transporter"/>
    <property type="match status" value="1"/>
</dbReference>
<gene>
    <name evidence="9" type="primary">DTR1</name>
    <name evidence="9" type="ORF">CTRI78_v001005</name>
</gene>
<dbReference type="GO" id="GO:0005886">
    <property type="term" value="C:plasma membrane"/>
    <property type="evidence" value="ECO:0007669"/>
    <property type="project" value="TreeGrafter"/>
</dbReference>
<dbReference type="InterPro" id="IPR036259">
    <property type="entry name" value="MFS_trans_sf"/>
</dbReference>
<evidence type="ECO:0000256" key="3">
    <source>
        <dbReference type="ARBA" id="ARBA00022692"/>
    </source>
</evidence>
<evidence type="ECO:0000256" key="6">
    <source>
        <dbReference type="SAM" id="MobiDB-lite"/>
    </source>
</evidence>
<dbReference type="PANTHER" id="PTHR23502">
    <property type="entry name" value="MAJOR FACILITATOR SUPERFAMILY"/>
    <property type="match status" value="1"/>
</dbReference>
<feature type="transmembrane region" description="Helical" evidence="7">
    <location>
        <begin position="131"/>
        <end position="151"/>
    </location>
</feature>
<feature type="transmembrane region" description="Helical" evidence="7">
    <location>
        <begin position="290"/>
        <end position="313"/>
    </location>
</feature>
<feature type="transmembrane region" description="Helical" evidence="7">
    <location>
        <begin position="380"/>
        <end position="397"/>
    </location>
</feature>
<evidence type="ECO:0000313" key="10">
    <source>
        <dbReference type="Proteomes" id="UP000295703"/>
    </source>
</evidence>
<feature type="transmembrane region" description="Helical" evidence="7">
    <location>
        <begin position="64"/>
        <end position="84"/>
    </location>
</feature>
<dbReference type="InterPro" id="IPR011701">
    <property type="entry name" value="MFS"/>
</dbReference>
<evidence type="ECO:0000256" key="2">
    <source>
        <dbReference type="ARBA" id="ARBA00022448"/>
    </source>
</evidence>
<protein>
    <submittedName>
        <fullName evidence="9">Multidrug transporter DTR1</fullName>
    </submittedName>
</protein>
<feature type="transmembrane region" description="Helical" evidence="7">
    <location>
        <begin position="96"/>
        <end position="119"/>
    </location>
</feature>
<feature type="transmembrane region" description="Helical" evidence="7">
    <location>
        <begin position="471"/>
        <end position="491"/>
    </location>
</feature>
<keyword evidence="2" id="KW-0813">Transport</keyword>
<dbReference type="Gene3D" id="1.20.1250.20">
    <property type="entry name" value="MFS general substrate transporter like domains"/>
    <property type="match status" value="1"/>
</dbReference>
<keyword evidence="5 7" id="KW-0472">Membrane</keyword>
<dbReference type="PROSITE" id="PS50850">
    <property type="entry name" value="MFS"/>
    <property type="match status" value="1"/>
</dbReference>
<feature type="transmembrane region" description="Helical" evidence="7">
    <location>
        <begin position="157"/>
        <end position="179"/>
    </location>
</feature>
<name>A0A4R8RQV2_COLTR</name>
<feature type="transmembrane region" description="Helical" evidence="7">
    <location>
        <begin position="220"/>
        <end position="239"/>
    </location>
</feature>
<dbReference type="GO" id="GO:0005275">
    <property type="term" value="F:amine transmembrane transporter activity"/>
    <property type="evidence" value="ECO:0007669"/>
    <property type="project" value="TreeGrafter"/>
</dbReference>
<evidence type="ECO:0000256" key="7">
    <source>
        <dbReference type="SAM" id="Phobius"/>
    </source>
</evidence>
<feature type="transmembrane region" description="Helical" evidence="7">
    <location>
        <begin position="333"/>
        <end position="353"/>
    </location>
</feature>
<keyword evidence="4 7" id="KW-1133">Transmembrane helix</keyword>
<dbReference type="EMBL" id="RYZW01000005">
    <property type="protein sequence ID" value="TDZ74286.1"/>
    <property type="molecule type" value="Genomic_DNA"/>
</dbReference>
<evidence type="ECO:0000259" key="8">
    <source>
        <dbReference type="PROSITE" id="PS50850"/>
    </source>
</evidence>
<comment type="subcellular location">
    <subcellularLocation>
        <location evidence="1">Membrane</location>
        <topology evidence="1">Multi-pass membrane protein</topology>
    </subcellularLocation>
</comment>
<dbReference type="Proteomes" id="UP000295703">
    <property type="component" value="Unassembled WGS sequence"/>
</dbReference>
<evidence type="ECO:0000256" key="4">
    <source>
        <dbReference type="ARBA" id="ARBA00022989"/>
    </source>
</evidence>
<dbReference type="Pfam" id="PF07690">
    <property type="entry name" value="MFS_1"/>
    <property type="match status" value="1"/>
</dbReference>
<evidence type="ECO:0000313" key="9">
    <source>
        <dbReference type="EMBL" id="TDZ74286.1"/>
    </source>
</evidence>
<feature type="region of interest" description="Disordered" evidence="6">
    <location>
        <begin position="1"/>
        <end position="52"/>
    </location>
</feature>
<accession>A0A4R8RQV2</accession>
<dbReference type="Gene3D" id="1.20.1720.10">
    <property type="entry name" value="Multidrug resistance protein D"/>
    <property type="match status" value="1"/>
</dbReference>
<feature type="compositionally biased region" description="Polar residues" evidence="6">
    <location>
        <begin position="1"/>
        <end position="12"/>
    </location>
</feature>
<proteinExistence type="predicted"/>
<feature type="domain" description="Major facilitator superfamily (MFS) profile" evidence="8">
    <location>
        <begin position="65"/>
        <end position="495"/>
    </location>
</feature>
<keyword evidence="3 7" id="KW-0812">Transmembrane</keyword>
<comment type="caution">
    <text evidence="9">The sequence shown here is derived from an EMBL/GenBank/DDBJ whole genome shotgun (WGS) entry which is preliminary data.</text>
</comment>
<organism evidence="9 10">
    <name type="scientific">Colletotrichum trifolii</name>
    <dbReference type="NCBI Taxonomy" id="5466"/>
    <lineage>
        <taxon>Eukaryota</taxon>
        <taxon>Fungi</taxon>
        <taxon>Dikarya</taxon>
        <taxon>Ascomycota</taxon>
        <taxon>Pezizomycotina</taxon>
        <taxon>Sordariomycetes</taxon>
        <taxon>Hypocreomycetidae</taxon>
        <taxon>Glomerellales</taxon>
        <taxon>Glomerellaceae</taxon>
        <taxon>Colletotrichum</taxon>
        <taxon>Colletotrichum orbiculare species complex</taxon>
    </lineage>
</organism>
<keyword evidence="10" id="KW-1185">Reference proteome</keyword>
<evidence type="ECO:0000256" key="1">
    <source>
        <dbReference type="ARBA" id="ARBA00004141"/>
    </source>
</evidence>
<dbReference type="AlphaFoldDB" id="A0A4R8RQV2"/>
<feature type="transmembrane region" description="Helical" evidence="7">
    <location>
        <begin position="403"/>
        <end position="428"/>
    </location>
</feature>
<dbReference type="FunFam" id="1.20.1250.20:FF:000172">
    <property type="entry name" value="MFS multidrug resistance transporter"/>
    <property type="match status" value="1"/>
</dbReference>
<dbReference type="STRING" id="5466.A0A4R8RQV2"/>
<reference evidence="9 10" key="1">
    <citation type="submission" date="2018-12" db="EMBL/GenBank/DDBJ databases">
        <title>Genome sequence and assembly of Colletotrichum trifolii.</title>
        <authorList>
            <person name="Gan P."/>
            <person name="Shirasu K."/>
        </authorList>
    </citation>
    <scope>NUCLEOTIDE SEQUENCE [LARGE SCALE GENOMIC DNA]</scope>
    <source>
        <strain evidence="9 10">543-2</strain>
    </source>
</reference>
<dbReference type="InterPro" id="IPR020846">
    <property type="entry name" value="MFS_dom"/>
</dbReference>
<feature type="transmembrane region" description="Helical" evidence="7">
    <location>
        <begin position="191"/>
        <end position="214"/>
    </location>
</feature>